<dbReference type="Proteomes" id="UP000481153">
    <property type="component" value="Unassembled WGS sequence"/>
</dbReference>
<protein>
    <submittedName>
        <fullName evidence="1">Uncharacterized protein</fullName>
    </submittedName>
</protein>
<accession>A0A6G0XQS4</accession>
<keyword evidence="2" id="KW-1185">Reference proteome</keyword>
<gene>
    <name evidence="1" type="ORF">Ae201684_002363</name>
</gene>
<evidence type="ECO:0000313" key="1">
    <source>
        <dbReference type="EMBL" id="KAF0742661.1"/>
    </source>
</evidence>
<reference evidence="1 2" key="1">
    <citation type="submission" date="2019-07" db="EMBL/GenBank/DDBJ databases">
        <title>Genomics analysis of Aphanomyces spp. identifies a new class of oomycete effector associated with host adaptation.</title>
        <authorList>
            <person name="Gaulin E."/>
        </authorList>
    </citation>
    <scope>NUCLEOTIDE SEQUENCE [LARGE SCALE GENOMIC DNA]</scope>
    <source>
        <strain evidence="1 2">ATCC 201684</strain>
    </source>
</reference>
<dbReference type="EMBL" id="VJMJ01000025">
    <property type="protein sequence ID" value="KAF0742661.1"/>
    <property type="molecule type" value="Genomic_DNA"/>
</dbReference>
<dbReference type="AlphaFoldDB" id="A0A6G0XQS4"/>
<comment type="caution">
    <text evidence="1">The sequence shown here is derived from an EMBL/GenBank/DDBJ whole genome shotgun (WGS) entry which is preliminary data.</text>
</comment>
<sequence length="100" mass="11392">MGLYSFHATPGTLKSVNIDTPGVCTHKPVKPQYVVAANLLQTNFKDVLDNAKKGVKFVRVHTALLVRFRWHQDNTFTSGHAKRARRLPVATRWYSNERCI</sequence>
<dbReference type="VEuPathDB" id="FungiDB:AeMF1_011001"/>
<evidence type="ECO:0000313" key="2">
    <source>
        <dbReference type="Proteomes" id="UP000481153"/>
    </source>
</evidence>
<name>A0A6G0XQS4_9STRA</name>
<organism evidence="1 2">
    <name type="scientific">Aphanomyces euteiches</name>
    <dbReference type="NCBI Taxonomy" id="100861"/>
    <lineage>
        <taxon>Eukaryota</taxon>
        <taxon>Sar</taxon>
        <taxon>Stramenopiles</taxon>
        <taxon>Oomycota</taxon>
        <taxon>Saprolegniomycetes</taxon>
        <taxon>Saprolegniales</taxon>
        <taxon>Verrucalvaceae</taxon>
        <taxon>Aphanomyces</taxon>
    </lineage>
</organism>
<proteinExistence type="predicted"/>